<comment type="similarity">
    <text evidence="4">Belongs to the MqnA/MqnD family. MqnA subfamily.</text>
</comment>
<dbReference type="CDD" id="cd13634">
    <property type="entry name" value="PBP2_Sco4506"/>
    <property type="match status" value="1"/>
</dbReference>
<dbReference type="AlphaFoldDB" id="A0A428N5P9"/>
<organism evidence="5 6">
    <name type="scientific">Salibacterium salarium</name>
    <dbReference type="NCBI Taxonomy" id="284579"/>
    <lineage>
        <taxon>Bacteria</taxon>
        <taxon>Bacillati</taxon>
        <taxon>Bacillota</taxon>
        <taxon>Bacilli</taxon>
        <taxon>Bacillales</taxon>
        <taxon>Bacillaceae</taxon>
    </lineage>
</organism>
<keyword evidence="2 4" id="KW-0474">Menaquinone biosynthesis</keyword>
<keyword evidence="6" id="KW-1185">Reference proteome</keyword>
<evidence type="ECO:0000313" key="6">
    <source>
        <dbReference type="Proteomes" id="UP000275076"/>
    </source>
</evidence>
<proteinExistence type="inferred from homology"/>
<name>A0A428N5P9_9BACI</name>
<dbReference type="Gene3D" id="3.40.190.10">
    <property type="entry name" value="Periplasmic binding protein-like II"/>
    <property type="match status" value="2"/>
</dbReference>
<protein>
    <recommendedName>
        <fullName evidence="4">Chorismate dehydratase</fullName>
        <ecNumber evidence="4">4.2.1.151</ecNumber>
    </recommendedName>
    <alternativeName>
        <fullName evidence="4">Menaquinone biosynthetic enzyme MqnA</fullName>
    </alternativeName>
</protein>
<gene>
    <name evidence="4" type="primary">mqnA</name>
    <name evidence="5" type="ORF">D7Z54_08990</name>
</gene>
<dbReference type="UniPathway" id="UPA00079"/>
<dbReference type="EC" id="4.2.1.151" evidence="4"/>
<dbReference type="HAMAP" id="MF_00995">
    <property type="entry name" value="MqnA"/>
    <property type="match status" value="1"/>
</dbReference>
<dbReference type="GO" id="GO:0009234">
    <property type="term" value="P:menaquinone biosynthetic process"/>
    <property type="evidence" value="ECO:0007669"/>
    <property type="project" value="UniProtKB-UniRule"/>
</dbReference>
<accession>A0A428N5P9</accession>
<dbReference type="Pfam" id="PF02621">
    <property type="entry name" value="VitK2_biosynth"/>
    <property type="match status" value="1"/>
</dbReference>
<comment type="pathway">
    <text evidence="1 4">Quinol/quinone metabolism; menaquinone biosynthesis.</text>
</comment>
<comment type="function">
    <text evidence="4">Catalyzes the dehydration of chorismate into 3-[(1-carboxyvinyl)oxy]benzoate, a step in the biosynthesis of menaquinone (MK, vitamin K2).</text>
</comment>
<dbReference type="GO" id="GO:0016836">
    <property type="term" value="F:hydro-lyase activity"/>
    <property type="evidence" value="ECO:0007669"/>
    <property type="project" value="UniProtKB-UniRule"/>
</dbReference>
<evidence type="ECO:0000256" key="3">
    <source>
        <dbReference type="ARBA" id="ARBA00023239"/>
    </source>
</evidence>
<comment type="catalytic activity">
    <reaction evidence="4">
        <text>chorismate = 3-[(1-carboxyvinyl)-oxy]benzoate + H2O</text>
        <dbReference type="Rhea" id="RHEA:40051"/>
        <dbReference type="ChEBI" id="CHEBI:15377"/>
        <dbReference type="ChEBI" id="CHEBI:29748"/>
        <dbReference type="ChEBI" id="CHEBI:76981"/>
        <dbReference type="EC" id="4.2.1.151"/>
    </reaction>
</comment>
<keyword evidence="3 4" id="KW-0456">Lyase</keyword>
<dbReference type="SUPFAM" id="SSF53850">
    <property type="entry name" value="Periplasmic binding protein-like II"/>
    <property type="match status" value="1"/>
</dbReference>
<evidence type="ECO:0000313" key="5">
    <source>
        <dbReference type="EMBL" id="RSL33815.1"/>
    </source>
</evidence>
<evidence type="ECO:0000256" key="1">
    <source>
        <dbReference type="ARBA" id="ARBA00004863"/>
    </source>
</evidence>
<dbReference type="OrthoDB" id="9810112at2"/>
<reference evidence="5 6" key="1">
    <citation type="submission" date="2018-10" db="EMBL/GenBank/DDBJ databases">
        <title>Draft genome sequence of Bacillus salarius IM0101, isolated from a hypersaline soil in Inner Mongolia, China.</title>
        <authorList>
            <person name="Yamprayoonswat W."/>
            <person name="Boonvisut S."/>
            <person name="Jumpathong W."/>
            <person name="Sittihan S."/>
            <person name="Ruangsuj P."/>
            <person name="Wanthongcharoen S."/>
            <person name="Thongpramul N."/>
            <person name="Pimmason S."/>
            <person name="Yu B."/>
            <person name="Yasawong M."/>
        </authorList>
    </citation>
    <scope>NUCLEOTIDE SEQUENCE [LARGE SCALE GENOMIC DNA]</scope>
    <source>
        <strain evidence="5 6">IM0101</strain>
    </source>
</reference>
<dbReference type="InterPro" id="IPR030868">
    <property type="entry name" value="MqnA"/>
</dbReference>
<dbReference type="EMBL" id="RBVX01000006">
    <property type="protein sequence ID" value="RSL33815.1"/>
    <property type="molecule type" value="Genomic_DNA"/>
</dbReference>
<dbReference type="PANTHER" id="PTHR37690:SF1">
    <property type="entry name" value="CHORISMATE DEHYDRATASE"/>
    <property type="match status" value="1"/>
</dbReference>
<dbReference type="InterPro" id="IPR003773">
    <property type="entry name" value="Menaquinone_biosynth"/>
</dbReference>
<sequence length="287" mass="32705">MSITIGEISYTNIIPAFYCVDRKKLKAQGCQFEPQVPSQLNKGMKNGDIDVAGISSFAFGQSVGEYELLPHLSVSSYGKVGSIFLFCNKRIEDMEGTNIALTSSSATSVHLLKLILKEFYGYKEITYQTMSPDPVEMKKGNDGFLLIGDDAIQASWNTNENWYCYDLGELWYQNTGLPMTYAVFAVRKEAAKQQPDIVNELYKELLSSKSLSLHSYFDDMVNDVQVSHKGTSTFWKNYFRGLHYDFQDNEKKGLLYYYELNYKHGYLKHPVKEIGVWSSGNEVQYLS</sequence>
<evidence type="ECO:0000256" key="4">
    <source>
        <dbReference type="HAMAP-Rule" id="MF_00995"/>
    </source>
</evidence>
<dbReference type="RefSeq" id="WP_125555496.1">
    <property type="nucleotide sequence ID" value="NZ_RBVX01000006.1"/>
</dbReference>
<comment type="caution">
    <text evidence="5">The sequence shown here is derived from an EMBL/GenBank/DDBJ whole genome shotgun (WGS) entry which is preliminary data.</text>
</comment>
<dbReference type="Proteomes" id="UP000275076">
    <property type="component" value="Unassembled WGS sequence"/>
</dbReference>
<evidence type="ECO:0000256" key="2">
    <source>
        <dbReference type="ARBA" id="ARBA00022428"/>
    </source>
</evidence>
<dbReference type="PANTHER" id="PTHR37690">
    <property type="entry name" value="CHORISMATE DEHYDRATASE"/>
    <property type="match status" value="1"/>
</dbReference>